<protein>
    <submittedName>
        <fullName evidence="1">Flagellar biosynthesis regulatory protein FlaF</fullName>
    </submittedName>
</protein>
<dbReference type="AlphaFoldDB" id="A0A1X7BQB9"/>
<dbReference type="OrthoDB" id="9808944at2"/>
<sequence length="124" mass="14090">MNAITKAQNAYRNDAQLIRTDRDTEYNAFAEITHRLKTASSRGADGFRDLAGALHDNRRLWTILAMDVADKSNTLPEMLRARILYLSEFTQQHSSKVLTKQATVDALVEINTAIMRGLRNKRVK</sequence>
<organism evidence="1 2">
    <name type="scientific">Roseovarius aestuarii</name>
    <dbReference type="NCBI Taxonomy" id="475083"/>
    <lineage>
        <taxon>Bacteria</taxon>
        <taxon>Pseudomonadati</taxon>
        <taxon>Pseudomonadota</taxon>
        <taxon>Alphaproteobacteria</taxon>
        <taxon>Rhodobacterales</taxon>
        <taxon>Roseobacteraceae</taxon>
        <taxon>Roseovarius</taxon>
    </lineage>
</organism>
<keyword evidence="2" id="KW-1185">Reference proteome</keyword>
<dbReference type="InterPro" id="IPR010845">
    <property type="entry name" value="FlaF"/>
</dbReference>
<dbReference type="EMBL" id="FWXB01000005">
    <property type="protein sequence ID" value="SMC11876.1"/>
    <property type="molecule type" value="Genomic_DNA"/>
</dbReference>
<dbReference type="GO" id="GO:0044781">
    <property type="term" value="P:bacterial-type flagellum organization"/>
    <property type="evidence" value="ECO:0007669"/>
    <property type="project" value="InterPro"/>
</dbReference>
<accession>A0A1X7BQB9</accession>
<evidence type="ECO:0000313" key="1">
    <source>
        <dbReference type="EMBL" id="SMC11876.1"/>
    </source>
</evidence>
<dbReference type="RefSeq" id="WP_085799845.1">
    <property type="nucleotide sequence ID" value="NZ_FWXB01000005.1"/>
</dbReference>
<dbReference type="Pfam" id="PF07309">
    <property type="entry name" value="FlaF"/>
    <property type="match status" value="1"/>
</dbReference>
<evidence type="ECO:0000313" key="2">
    <source>
        <dbReference type="Proteomes" id="UP000193224"/>
    </source>
</evidence>
<proteinExistence type="predicted"/>
<dbReference type="Proteomes" id="UP000193224">
    <property type="component" value="Unassembled WGS sequence"/>
</dbReference>
<keyword evidence="1" id="KW-0969">Cilium</keyword>
<gene>
    <name evidence="1" type="ORF">ROA7745_01696</name>
</gene>
<reference evidence="1 2" key="1">
    <citation type="submission" date="2017-03" db="EMBL/GenBank/DDBJ databases">
        <authorList>
            <person name="Afonso C.L."/>
            <person name="Miller P.J."/>
            <person name="Scott M.A."/>
            <person name="Spackman E."/>
            <person name="Goraichik I."/>
            <person name="Dimitrov K.M."/>
            <person name="Suarez D.L."/>
            <person name="Swayne D.E."/>
        </authorList>
    </citation>
    <scope>NUCLEOTIDE SEQUENCE [LARGE SCALE GENOMIC DNA]</scope>
    <source>
        <strain evidence="1 2">CECT 7745</strain>
    </source>
</reference>
<keyword evidence="1" id="KW-0282">Flagellum</keyword>
<name>A0A1X7BQB9_9RHOB</name>
<dbReference type="NCBIfam" id="NF009435">
    <property type="entry name" value="PRK12794.1"/>
    <property type="match status" value="1"/>
</dbReference>
<keyword evidence="1" id="KW-0966">Cell projection</keyword>